<dbReference type="InterPro" id="IPR036322">
    <property type="entry name" value="WD40_repeat_dom_sf"/>
</dbReference>
<dbReference type="Gene3D" id="2.130.10.10">
    <property type="entry name" value="YVTN repeat-like/Quinoprotein amine dehydrogenase"/>
    <property type="match status" value="1"/>
</dbReference>
<evidence type="ECO:0000256" key="3">
    <source>
        <dbReference type="ARBA" id="ARBA00022737"/>
    </source>
</evidence>
<evidence type="ECO:0000259" key="7">
    <source>
        <dbReference type="Pfam" id="PF12341"/>
    </source>
</evidence>
<dbReference type="Pfam" id="PF20946">
    <property type="entry name" value="Ctf4_C"/>
    <property type="match status" value="1"/>
</dbReference>
<evidence type="ECO:0000259" key="8">
    <source>
        <dbReference type="Pfam" id="PF20946"/>
    </source>
</evidence>
<reference evidence="10" key="1">
    <citation type="submission" date="2019-11" db="UniProtKB">
        <authorList>
            <consortium name="WormBaseParasite"/>
        </authorList>
    </citation>
    <scope>IDENTIFICATION</scope>
    <source>
        <strain evidence="10">Puerto Rican</strain>
    </source>
</reference>
<evidence type="ECO:0000256" key="2">
    <source>
        <dbReference type="ARBA" id="ARBA00022574"/>
    </source>
</evidence>
<comment type="subcellular location">
    <subcellularLocation>
        <location evidence="1">Nucleus</location>
    </subcellularLocation>
</comment>
<organism evidence="10">
    <name type="scientific">Schistosoma mansoni</name>
    <name type="common">Blood fluke</name>
    <dbReference type="NCBI Taxonomy" id="6183"/>
    <lineage>
        <taxon>Eukaryota</taxon>
        <taxon>Metazoa</taxon>
        <taxon>Spiralia</taxon>
        <taxon>Lophotrochozoa</taxon>
        <taxon>Platyhelminthes</taxon>
        <taxon>Trematoda</taxon>
        <taxon>Digenea</taxon>
        <taxon>Strigeidida</taxon>
        <taxon>Schistosomatoidea</taxon>
        <taxon>Schistosomatidae</taxon>
        <taxon>Schistosoma</taxon>
    </lineage>
</organism>
<feature type="region of interest" description="Disordered" evidence="6">
    <location>
        <begin position="1103"/>
        <end position="1202"/>
    </location>
</feature>
<keyword evidence="3" id="KW-0677">Repeat</keyword>
<keyword evidence="2 5" id="KW-0853">WD repeat</keyword>
<dbReference type="InterPro" id="IPR048591">
    <property type="entry name" value="WDHD1/CFT4_hel"/>
</dbReference>
<evidence type="ECO:0000256" key="4">
    <source>
        <dbReference type="ARBA" id="ARBA00023242"/>
    </source>
</evidence>
<dbReference type="WBParaSite" id="Smp_054610.2">
    <property type="protein sequence ID" value="Smp_054610.2"/>
    <property type="gene ID" value="Smp_054610"/>
</dbReference>
<feature type="domain" description="WDHD1 first WD40" evidence="9">
    <location>
        <begin position="49"/>
        <end position="338"/>
    </location>
</feature>
<dbReference type="GO" id="GO:0043596">
    <property type="term" value="C:nuclear replication fork"/>
    <property type="evidence" value="ECO:0007669"/>
    <property type="project" value="TreeGrafter"/>
</dbReference>
<feature type="compositionally biased region" description="Polar residues" evidence="6">
    <location>
        <begin position="1218"/>
        <end position="1233"/>
    </location>
</feature>
<dbReference type="InterPro" id="IPR022100">
    <property type="entry name" value="WDHD1/CFT4_beta-prop_2nd"/>
</dbReference>
<evidence type="ECO:0000313" key="10">
    <source>
        <dbReference type="WBParaSite" id="Smp_054610.2"/>
    </source>
</evidence>
<dbReference type="SMART" id="SM00320">
    <property type="entry name" value="WD40"/>
    <property type="match status" value="5"/>
</dbReference>
<dbReference type="InParanoid" id="A0A5K4EED8"/>
<dbReference type="ExpressionAtlas" id="A0A5K4EED8">
    <property type="expression patterns" value="baseline and differential"/>
</dbReference>
<feature type="domain" description="WDHD1/CFT4 second beta-propeller" evidence="7">
    <location>
        <begin position="457"/>
        <end position="853"/>
    </location>
</feature>
<sequence>MITSFVSVLQFLKKCGLKIRLAAALFEKSSFRGEVDIVLMSITKGPVNVHKKGLTSAVYDIHGRCIVTGGSDGKIKVFESLDDACPVEHIVGEKINAIACRYENVIVATEGTYVHILQMEDGLPDGVATRFTAEVNHLAMNKDLSKIALCSSDFSVKVVDLSGHDSDRELVFNGHQGAVLSVAFDPLDVFIASASCDGSVRLWDLVIGKETKCISTLVKCNDPLFAPSYCRLCWESTVGKFLLVPVDKEIRMFERVCWSLLCSLSCPSVAQAYNICASSRDGNLISAGSLDGWIIVWRVEDRQPIHRIRDPSHSRICSLFWHPLDKNLLFANENGSVGLVHAPDHQPSRDPLSPNRIAQLMGCDEDGDTADLLSAAAAQAESSRLLTDDDVILHSNEDDSSSDSIDLSRIKSDYMSLNDEAEEKQAPTEVEIKATVPIIEDNICPKKDNVTTQSLQKAFQSGATPLGFRERFMVWNRIGIVTQFRDTAEYQAEDDASNQSSGGSIEVEFHDNSLHHSLRLSNSSGYSMADLSLTALLLASKGSDDPNLDDLNDDEQNELYDLSRIAILPLDVGSSNIGDTSAEWTTTLPPGELCDAVCLVTEEGNDRTESPGYAVVATSKRLLRIFTQPSPSSSVAHSNNLHLLQINKLGSPPISLSGHHTVVLASHPSNPILAVVTCNVVGELEWRVFYLGGIMLGSNRTATPLWMKSSLSIWQHLPLSPPLKHNTSLDTSVVRLTWFGFSDTGGLFTYDSNGVVRRLIHGRSQRHPEFHWVPICDTRSLLKQSNRRTDNYFVVGVLESYESVENLSSENKNDLKSNVVGFGQLQAIYCKASKWPRVFPRPVVSNIPFRLPLCAMNTDQSDLENKLLGVHSACHSDCLHMTLMESHPEFHWVPICDTRSLLKQSNRRTDNYFVVGVLESYESVENLSSENKNDLKSNVVGFGQLQAIYCKASKWPRVFPRPVVSNIPFRLPLCAMNTDQSDLEENYLQCLISEDWPIWGPNTTDANEDILSHLLSLNTKSLTKRKAVLLRLFALAAKLESDWASLAIANMMPDAATVQLAIRYAGRLRRQNLAHRLAGVALEKERRVSETVEVNDWDDIPQSSTFKGKYNRDPTTFSGHSPSNNRIHSHSKTSRPTNDSDYHDVADTSLVSSGTDDGHTDVSINNLPLADSESLSHSVLTPSSRNPFKSSHDPKEITPRSIAHGTELLDVWTPKTTATNTKVSQKPNVNKTQNNKKRSLASCQRSKLPKMKSVTITDVDQEFTDWFEENRDTLEESYPEVSVEELVRIGQSEYRSIKSQKDGVFDGKDKENLLQNNVKRPLSENDDLIQCNSSAAKRRLSEFENDVSKRISSFAFCQNSSK</sequence>
<dbReference type="InterPro" id="IPR001680">
    <property type="entry name" value="WD40_rpt"/>
</dbReference>
<dbReference type="PROSITE" id="PS50082">
    <property type="entry name" value="WD_REPEATS_2"/>
    <property type="match status" value="1"/>
</dbReference>
<feature type="region of interest" description="Disordered" evidence="6">
    <location>
        <begin position="1218"/>
        <end position="1245"/>
    </location>
</feature>
<name>A0A5K4EED8_SCHMA</name>
<dbReference type="Pfam" id="PF12341">
    <property type="entry name" value="Mcl1_mid"/>
    <property type="match status" value="2"/>
</dbReference>
<dbReference type="GO" id="GO:0003682">
    <property type="term" value="F:chromatin binding"/>
    <property type="evidence" value="ECO:0007669"/>
    <property type="project" value="TreeGrafter"/>
</dbReference>
<dbReference type="SUPFAM" id="SSF50978">
    <property type="entry name" value="WD40 repeat-like"/>
    <property type="match status" value="1"/>
</dbReference>
<dbReference type="STRING" id="6183.A0A5K4EED8"/>
<dbReference type="PANTHER" id="PTHR19932">
    <property type="entry name" value="WD REPEAT AND HMG-BOX DNA BINDING PROTEIN"/>
    <property type="match status" value="1"/>
</dbReference>
<proteinExistence type="predicted"/>
<dbReference type="GO" id="GO:0000278">
    <property type="term" value="P:mitotic cell cycle"/>
    <property type="evidence" value="ECO:0007669"/>
    <property type="project" value="TreeGrafter"/>
</dbReference>
<dbReference type="InterPro" id="IPR057646">
    <property type="entry name" value="WD40_WDHD1_1st"/>
</dbReference>
<dbReference type="InterPro" id="IPR019775">
    <property type="entry name" value="WD40_repeat_CS"/>
</dbReference>
<evidence type="ECO:0000256" key="5">
    <source>
        <dbReference type="PROSITE-ProRule" id="PRU00221"/>
    </source>
</evidence>
<dbReference type="Pfam" id="PF24817">
    <property type="entry name" value="WD40_WDHD1_1st"/>
    <property type="match status" value="1"/>
</dbReference>
<evidence type="ECO:0000256" key="6">
    <source>
        <dbReference type="SAM" id="MobiDB-lite"/>
    </source>
</evidence>
<dbReference type="FunCoup" id="A0A5K4EED8">
    <property type="interactions" value="1111"/>
</dbReference>
<feature type="repeat" description="WD" evidence="5">
    <location>
        <begin position="172"/>
        <end position="205"/>
    </location>
</feature>
<protein>
    <submittedName>
        <fullName evidence="10">Mcl1_mid domain-containing protein</fullName>
    </submittedName>
</protein>
<feature type="domain" description="WDHD1/CFT4 helical bundle" evidence="8">
    <location>
        <begin position="1018"/>
        <end position="1084"/>
    </location>
</feature>
<dbReference type="InterPro" id="IPR015943">
    <property type="entry name" value="WD40/YVTN_repeat-like_dom_sf"/>
</dbReference>
<accession>A0A5K4EED8</accession>
<evidence type="ECO:0000259" key="9">
    <source>
        <dbReference type="Pfam" id="PF24817"/>
    </source>
</evidence>
<dbReference type="PROSITE" id="PS00678">
    <property type="entry name" value="WD_REPEATS_1"/>
    <property type="match status" value="1"/>
</dbReference>
<keyword evidence="4" id="KW-0539">Nucleus</keyword>
<feature type="domain" description="WDHD1/CFT4 second beta-propeller" evidence="7">
    <location>
        <begin position="877"/>
        <end position="973"/>
    </location>
</feature>
<dbReference type="PANTHER" id="PTHR19932:SF10">
    <property type="entry name" value="WD REPEAT AND HMG-BOX DNA-BINDING PROTEIN 1"/>
    <property type="match status" value="1"/>
</dbReference>
<dbReference type="GO" id="GO:0006261">
    <property type="term" value="P:DNA-templated DNA replication"/>
    <property type="evidence" value="ECO:0007669"/>
    <property type="project" value="TreeGrafter"/>
</dbReference>
<evidence type="ECO:0000256" key="1">
    <source>
        <dbReference type="ARBA" id="ARBA00004123"/>
    </source>
</evidence>
<dbReference type="GO" id="GO:0006281">
    <property type="term" value="P:DNA repair"/>
    <property type="evidence" value="ECO:0007669"/>
    <property type="project" value="TreeGrafter"/>
</dbReference>
<feature type="compositionally biased region" description="Polar residues" evidence="6">
    <location>
        <begin position="1113"/>
        <end position="1126"/>
    </location>
</feature>
<dbReference type="PROSITE" id="PS50294">
    <property type="entry name" value="WD_REPEATS_REGION"/>
    <property type="match status" value="1"/>
</dbReference>
<feature type="compositionally biased region" description="Polar residues" evidence="6">
    <location>
        <begin position="1173"/>
        <end position="1189"/>
    </location>
</feature>